<dbReference type="EMBL" id="UINC01157043">
    <property type="protein sequence ID" value="SVD53816.1"/>
    <property type="molecule type" value="Genomic_DNA"/>
</dbReference>
<dbReference type="InterPro" id="IPR008775">
    <property type="entry name" value="Phytyl_CoA_dOase-like"/>
</dbReference>
<dbReference type="Gene3D" id="2.60.120.620">
    <property type="entry name" value="q2cbj1_9rhob like domain"/>
    <property type="match status" value="1"/>
</dbReference>
<name>A0A382W4P3_9ZZZZ</name>
<sequence length="122" mass="13565">MVGRNRLTALVGEDDVAGYQRDGVGVLRGIFAGDWLDTLCHGVERNLAEPGPYASEHGEGQGRFFDDYCNWERIPEYRAFVYESPAAAVAAAVMQSPSAQFFHEHVLVKEPGTAKRTPWHQD</sequence>
<organism evidence="1">
    <name type="scientific">marine metagenome</name>
    <dbReference type="NCBI Taxonomy" id="408172"/>
    <lineage>
        <taxon>unclassified sequences</taxon>
        <taxon>metagenomes</taxon>
        <taxon>ecological metagenomes</taxon>
    </lineage>
</organism>
<evidence type="ECO:0008006" key="2">
    <source>
        <dbReference type="Google" id="ProtNLM"/>
    </source>
</evidence>
<dbReference type="Pfam" id="PF05721">
    <property type="entry name" value="PhyH"/>
    <property type="match status" value="1"/>
</dbReference>
<proteinExistence type="predicted"/>
<protein>
    <recommendedName>
        <fullName evidence="2">Phytanoyl-CoA dioxygenase</fullName>
    </recommendedName>
</protein>
<reference evidence="1" key="1">
    <citation type="submission" date="2018-05" db="EMBL/GenBank/DDBJ databases">
        <authorList>
            <person name="Lanie J.A."/>
            <person name="Ng W.-L."/>
            <person name="Kazmierczak K.M."/>
            <person name="Andrzejewski T.M."/>
            <person name="Davidsen T.M."/>
            <person name="Wayne K.J."/>
            <person name="Tettelin H."/>
            <person name="Glass J.I."/>
            <person name="Rusch D."/>
            <person name="Podicherti R."/>
            <person name="Tsui H.-C.T."/>
            <person name="Winkler M.E."/>
        </authorList>
    </citation>
    <scope>NUCLEOTIDE SEQUENCE</scope>
</reference>
<gene>
    <name evidence="1" type="ORF">METZ01_LOCUS406670</name>
</gene>
<dbReference type="AlphaFoldDB" id="A0A382W4P3"/>
<dbReference type="SUPFAM" id="SSF51197">
    <property type="entry name" value="Clavaminate synthase-like"/>
    <property type="match status" value="1"/>
</dbReference>
<feature type="non-terminal residue" evidence="1">
    <location>
        <position position="122"/>
    </location>
</feature>
<evidence type="ECO:0000313" key="1">
    <source>
        <dbReference type="EMBL" id="SVD53816.1"/>
    </source>
</evidence>
<accession>A0A382W4P3</accession>